<dbReference type="SMART" id="SM00046">
    <property type="entry name" value="DAGKc"/>
    <property type="match status" value="1"/>
</dbReference>
<dbReference type="AlphaFoldDB" id="A0AAU7KEU6"/>
<feature type="domain" description="DAGKc" evidence="12">
    <location>
        <begin position="3"/>
        <end position="134"/>
    </location>
</feature>
<evidence type="ECO:0000259" key="12">
    <source>
        <dbReference type="PROSITE" id="PS50146"/>
    </source>
</evidence>
<keyword evidence="11" id="KW-1208">Phospholipid metabolism</keyword>
<dbReference type="InterPro" id="IPR005218">
    <property type="entry name" value="Diacylglycerol/lipid_kinase"/>
</dbReference>
<dbReference type="InterPro" id="IPR001206">
    <property type="entry name" value="Diacylglycerol_kinase_cat_dom"/>
</dbReference>
<evidence type="ECO:0000256" key="9">
    <source>
        <dbReference type="ARBA" id="ARBA00023098"/>
    </source>
</evidence>
<dbReference type="GO" id="GO:0016301">
    <property type="term" value="F:kinase activity"/>
    <property type="evidence" value="ECO:0007669"/>
    <property type="project" value="UniProtKB-KW"/>
</dbReference>
<name>A0AAU7KEU6_9GAMM</name>
<dbReference type="PROSITE" id="PS50146">
    <property type="entry name" value="DAGK"/>
    <property type="match status" value="1"/>
</dbReference>
<dbReference type="Gene3D" id="2.60.200.40">
    <property type="match status" value="1"/>
</dbReference>
<keyword evidence="8" id="KW-0460">Magnesium</keyword>
<dbReference type="GO" id="GO:0046872">
    <property type="term" value="F:metal ion binding"/>
    <property type="evidence" value="ECO:0007669"/>
    <property type="project" value="UniProtKB-KW"/>
</dbReference>
<dbReference type="NCBIfam" id="NF009602">
    <property type="entry name" value="PRK13054.1"/>
    <property type="match status" value="1"/>
</dbReference>
<evidence type="ECO:0000256" key="8">
    <source>
        <dbReference type="ARBA" id="ARBA00022842"/>
    </source>
</evidence>
<keyword evidence="7" id="KW-0067">ATP-binding</keyword>
<accession>A0AAU7KEU6</accession>
<dbReference type="PANTHER" id="PTHR12358">
    <property type="entry name" value="SPHINGOSINE KINASE"/>
    <property type="match status" value="1"/>
</dbReference>
<evidence type="ECO:0000313" key="13">
    <source>
        <dbReference type="EMBL" id="XBO69925.1"/>
    </source>
</evidence>
<keyword evidence="5" id="KW-0547">Nucleotide-binding</keyword>
<dbReference type="Gene3D" id="3.40.50.10330">
    <property type="entry name" value="Probable inorganic polyphosphate/atp-NAD kinase, domain 1"/>
    <property type="match status" value="1"/>
</dbReference>
<keyword evidence="9" id="KW-0443">Lipid metabolism</keyword>
<dbReference type="RefSeq" id="WP_045993797.1">
    <property type="nucleotide sequence ID" value="NZ_CP098827.1"/>
</dbReference>
<evidence type="ECO:0000256" key="7">
    <source>
        <dbReference type="ARBA" id="ARBA00022840"/>
    </source>
</evidence>
<dbReference type="GO" id="GO:0008654">
    <property type="term" value="P:phospholipid biosynthetic process"/>
    <property type="evidence" value="ECO:0007669"/>
    <property type="project" value="UniProtKB-KW"/>
</dbReference>
<dbReference type="InterPro" id="IPR045540">
    <property type="entry name" value="YegS/DAGK_C"/>
</dbReference>
<organism evidence="13">
    <name type="scientific">Halomonas sp. RT37</name>
    <dbReference type="NCBI Taxonomy" id="2950872"/>
    <lineage>
        <taxon>Bacteria</taxon>
        <taxon>Pseudomonadati</taxon>
        <taxon>Pseudomonadota</taxon>
        <taxon>Gammaproteobacteria</taxon>
        <taxon>Oceanospirillales</taxon>
        <taxon>Halomonadaceae</taxon>
        <taxon>Halomonas</taxon>
    </lineage>
</organism>
<dbReference type="Pfam" id="PF19279">
    <property type="entry name" value="YegS_C"/>
    <property type="match status" value="1"/>
</dbReference>
<keyword evidence="6 13" id="KW-0418">Kinase</keyword>
<dbReference type="NCBIfam" id="TIGR00147">
    <property type="entry name" value="YegS/Rv2252/BmrU family lipid kinase"/>
    <property type="match status" value="1"/>
</dbReference>
<dbReference type="GO" id="GO:0005524">
    <property type="term" value="F:ATP binding"/>
    <property type="evidence" value="ECO:0007669"/>
    <property type="project" value="UniProtKB-KW"/>
</dbReference>
<dbReference type="SUPFAM" id="SSF111331">
    <property type="entry name" value="NAD kinase/diacylglycerol kinase-like"/>
    <property type="match status" value="1"/>
</dbReference>
<evidence type="ECO:0000256" key="3">
    <source>
        <dbReference type="ARBA" id="ARBA00022679"/>
    </source>
</evidence>
<keyword evidence="3 13" id="KW-0808">Transferase</keyword>
<keyword evidence="10" id="KW-0594">Phospholipid biosynthesis</keyword>
<keyword evidence="4" id="KW-0479">Metal-binding</keyword>
<protein>
    <submittedName>
        <fullName evidence="13">Lipid kinase YegS</fullName>
        <ecNumber evidence="13">2.7.1.-</ecNumber>
    </submittedName>
</protein>
<proteinExistence type="predicted"/>
<dbReference type="EMBL" id="CP098827">
    <property type="protein sequence ID" value="XBO69925.1"/>
    <property type="molecule type" value="Genomic_DNA"/>
</dbReference>
<evidence type="ECO:0000256" key="10">
    <source>
        <dbReference type="ARBA" id="ARBA00023209"/>
    </source>
</evidence>
<evidence type="ECO:0000256" key="11">
    <source>
        <dbReference type="ARBA" id="ARBA00023264"/>
    </source>
</evidence>
<dbReference type="PANTHER" id="PTHR12358:SF106">
    <property type="entry name" value="LIPID KINASE YEGS"/>
    <property type="match status" value="1"/>
</dbReference>
<reference evidence="13" key="1">
    <citation type="submission" date="2022-06" db="EMBL/GenBank/DDBJ databases">
        <title>A novel DMS-producing enzyme.</title>
        <authorList>
            <person name="Zhang Y."/>
        </authorList>
    </citation>
    <scope>NUCLEOTIDE SEQUENCE</scope>
    <source>
        <strain evidence="13">RT37</strain>
    </source>
</reference>
<evidence type="ECO:0000256" key="2">
    <source>
        <dbReference type="ARBA" id="ARBA00022516"/>
    </source>
</evidence>
<evidence type="ECO:0000256" key="4">
    <source>
        <dbReference type="ARBA" id="ARBA00022723"/>
    </source>
</evidence>
<evidence type="ECO:0000256" key="5">
    <source>
        <dbReference type="ARBA" id="ARBA00022741"/>
    </source>
</evidence>
<evidence type="ECO:0000256" key="1">
    <source>
        <dbReference type="ARBA" id="ARBA00001946"/>
    </source>
</evidence>
<dbReference type="EC" id="2.7.1.-" evidence="13"/>
<keyword evidence="2" id="KW-0444">Lipid biosynthesis</keyword>
<dbReference type="Pfam" id="PF00781">
    <property type="entry name" value="DAGK_cat"/>
    <property type="match status" value="1"/>
</dbReference>
<evidence type="ECO:0000256" key="6">
    <source>
        <dbReference type="ARBA" id="ARBA00022777"/>
    </source>
</evidence>
<dbReference type="GO" id="GO:0005886">
    <property type="term" value="C:plasma membrane"/>
    <property type="evidence" value="ECO:0007669"/>
    <property type="project" value="TreeGrafter"/>
</dbReference>
<dbReference type="InterPro" id="IPR017438">
    <property type="entry name" value="ATP-NAD_kinase_N"/>
</dbReference>
<gene>
    <name evidence="13" type="primary">yegS</name>
    <name evidence="13" type="ORF">NFG58_15035</name>
</gene>
<comment type="cofactor">
    <cofactor evidence="1">
        <name>Mg(2+)</name>
        <dbReference type="ChEBI" id="CHEBI:18420"/>
    </cofactor>
</comment>
<dbReference type="InterPro" id="IPR050187">
    <property type="entry name" value="Lipid_Phosphate_FormReg"/>
</dbReference>
<sequence length="309" mass="33833">MTQPPGTNRLILNGQSAQLPEVRSAVFACRRGGLDVDVRVTWEKGDGERQATQAGRDRVKRVIAGGGDGTVHEVVNGLMQLPREERPELAIMPLGSANDLAKSLGLPLGQAASLDAACRLPSRWVDVPRMNDRYFINMATGGFGAEITTSTPKPLKRLMGGGAYSVFGAFKAWRYQLYQGHLAWDGGESRAGIFLLGIGNGIQAGGGQQLTPAARLDDGLFDVLLVRDFRSLRQLRAMMQELRARPYHGQYVDAFRSAWLRFEADGEARLPLTLDGEACYQRAFEARVMPLALRLTMPDSCRMASPRGE</sequence>
<dbReference type="InterPro" id="IPR016064">
    <property type="entry name" value="NAD/diacylglycerol_kinase_sf"/>
</dbReference>